<protein>
    <submittedName>
        <fullName evidence="2">Uncharacterized protein</fullName>
    </submittedName>
</protein>
<name>A0A7J6VWT8_THATH</name>
<reference evidence="2 3" key="1">
    <citation type="submission" date="2020-06" db="EMBL/GenBank/DDBJ databases">
        <title>Transcriptomic and genomic resources for Thalictrum thalictroides and T. hernandezii: Facilitating candidate gene discovery in an emerging model plant lineage.</title>
        <authorList>
            <person name="Arias T."/>
            <person name="Riano-Pachon D.M."/>
            <person name="Di Stilio V.S."/>
        </authorList>
    </citation>
    <scope>NUCLEOTIDE SEQUENCE [LARGE SCALE GENOMIC DNA]</scope>
    <source>
        <strain evidence="3">cv. WT478/WT964</strain>
        <tissue evidence="2">Leaves</tissue>
    </source>
</reference>
<evidence type="ECO:0000313" key="2">
    <source>
        <dbReference type="EMBL" id="KAF5188782.1"/>
    </source>
</evidence>
<dbReference type="Proteomes" id="UP000554482">
    <property type="component" value="Unassembled WGS sequence"/>
</dbReference>
<accession>A0A7J6VWT8</accession>
<proteinExistence type="predicted"/>
<organism evidence="2 3">
    <name type="scientific">Thalictrum thalictroides</name>
    <name type="common">Rue-anemone</name>
    <name type="synonym">Anemone thalictroides</name>
    <dbReference type="NCBI Taxonomy" id="46969"/>
    <lineage>
        <taxon>Eukaryota</taxon>
        <taxon>Viridiplantae</taxon>
        <taxon>Streptophyta</taxon>
        <taxon>Embryophyta</taxon>
        <taxon>Tracheophyta</taxon>
        <taxon>Spermatophyta</taxon>
        <taxon>Magnoliopsida</taxon>
        <taxon>Ranunculales</taxon>
        <taxon>Ranunculaceae</taxon>
        <taxon>Thalictroideae</taxon>
        <taxon>Thalictrum</taxon>
    </lineage>
</organism>
<evidence type="ECO:0000313" key="3">
    <source>
        <dbReference type="Proteomes" id="UP000554482"/>
    </source>
</evidence>
<keyword evidence="3" id="KW-1185">Reference proteome</keyword>
<comment type="caution">
    <text evidence="2">The sequence shown here is derived from an EMBL/GenBank/DDBJ whole genome shotgun (WGS) entry which is preliminary data.</text>
</comment>
<dbReference type="EMBL" id="JABWDY010026342">
    <property type="protein sequence ID" value="KAF5188782.1"/>
    <property type="molecule type" value="Genomic_DNA"/>
</dbReference>
<dbReference type="AlphaFoldDB" id="A0A7J6VWT8"/>
<sequence length="98" mass="10790">MPKAEQVQYPNIDAPPLFSDSTYQNEGKPIEGNSKTHSYAPSNVIMEDQINIPTSPRPKMKMTLQAPGALEDQTNIPSSPQPKKKMPLEPPGSLYSHS</sequence>
<feature type="region of interest" description="Disordered" evidence="1">
    <location>
        <begin position="1"/>
        <end position="98"/>
    </location>
</feature>
<gene>
    <name evidence="2" type="ORF">FRX31_021633</name>
</gene>
<evidence type="ECO:0000256" key="1">
    <source>
        <dbReference type="SAM" id="MobiDB-lite"/>
    </source>
</evidence>